<gene>
    <name evidence="1" type="ORF">IX53_05275</name>
</gene>
<sequence>MVVKVCCQEGSCCFEKGSEAVKVIKNKFPKLDVIESGCLGVCKAVVAEVDGELYSNLNTKELIQLIESKM</sequence>
<evidence type="ECO:0000313" key="1">
    <source>
        <dbReference type="EMBL" id="AKI97326.1"/>
    </source>
</evidence>
<dbReference type="Proteomes" id="UP000035159">
    <property type="component" value="Chromosome"/>
</dbReference>
<dbReference type="RefSeq" id="WP_047754460.1">
    <property type="nucleotide sequence ID" value="NZ_CAJUHA010000008.1"/>
</dbReference>
<protein>
    <recommendedName>
        <fullName evidence="3">NADH dehydrogenase</fullName>
    </recommendedName>
</protein>
<evidence type="ECO:0008006" key="3">
    <source>
        <dbReference type="Google" id="ProtNLM"/>
    </source>
</evidence>
<dbReference type="OrthoDB" id="1684419at2"/>
<dbReference type="EMBL" id="CP011232">
    <property type="protein sequence ID" value="AKI97326.1"/>
    <property type="molecule type" value="Genomic_DNA"/>
</dbReference>
<accession>A0A0G2ZB63</accession>
<name>A0A0G2ZB63_9BACT</name>
<dbReference type="CDD" id="cd02980">
    <property type="entry name" value="TRX_Fd_family"/>
    <property type="match status" value="1"/>
</dbReference>
<reference evidence="1 2" key="1">
    <citation type="submission" date="2015-04" db="EMBL/GenBank/DDBJ databases">
        <title>Complete Genome Sequence of Kosmotoga pacifica SLHLJ1.</title>
        <authorList>
            <person name="Jiang L.J."/>
            <person name="Shao Z.Z."/>
            <person name="Jebbar M."/>
        </authorList>
    </citation>
    <scope>NUCLEOTIDE SEQUENCE [LARGE SCALE GENOMIC DNA]</scope>
    <source>
        <strain evidence="1 2">SLHLJ1</strain>
    </source>
</reference>
<dbReference type="STRING" id="1330330.IX53_05275"/>
<evidence type="ECO:0000313" key="2">
    <source>
        <dbReference type="Proteomes" id="UP000035159"/>
    </source>
</evidence>
<keyword evidence="2" id="KW-1185">Reference proteome</keyword>
<dbReference type="AlphaFoldDB" id="A0A0G2ZB63"/>
<dbReference type="KEGG" id="kpf:IX53_05275"/>
<dbReference type="PATRIC" id="fig|1330330.3.peg.1058"/>
<organism evidence="1 2">
    <name type="scientific">Kosmotoga pacifica</name>
    <dbReference type="NCBI Taxonomy" id="1330330"/>
    <lineage>
        <taxon>Bacteria</taxon>
        <taxon>Thermotogati</taxon>
        <taxon>Thermotogota</taxon>
        <taxon>Thermotogae</taxon>
        <taxon>Kosmotogales</taxon>
        <taxon>Kosmotogaceae</taxon>
        <taxon>Kosmotoga</taxon>
    </lineage>
</organism>
<proteinExistence type="predicted"/>